<evidence type="ECO:0000313" key="1">
    <source>
        <dbReference type="EMBL" id="EZH75277.1"/>
    </source>
</evidence>
<protein>
    <recommendedName>
        <fullName evidence="3">Thymidylate synthase</fullName>
    </recommendedName>
</protein>
<organism evidence="1 2">
    <name type="scientific">Aquimarina atlantica</name>
    <dbReference type="NCBI Taxonomy" id="1317122"/>
    <lineage>
        <taxon>Bacteria</taxon>
        <taxon>Pseudomonadati</taxon>
        <taxon>Bacteroidota</taxon>
        <taxon>Flavobacteriia</taxon>
        <taxon>Flavobacteriales</taxon>
        <taxon>Flavobacteriaceae</taxon>
        <taxon>Aquimarina</taxon>
    </lineage>
</organism>
<evidence type="ECO:0008006" key="3">
    <source>
        <dbReference type="Google" id="ProtNLM"/>
    </source>
</evidence>
<dbReference type="eggNOG" id="ENOG503378F">
    <property type="taxonomic scope" value="Bacteria"/>
</dbReference>
<comment type="caution">
    <text evidence="1">The sequence shown here is derived from an EMBL/GenBank/DDBJ whole genome shotgun (WGS) entry which is preliminary data.</text>
</comment>
<evidence type="ECO:0000313" key="2">
    <source>
        <dbReference type="Proteomes" id="UP000023541"/>
    </source>
</evidence>
<dbReference type="AlphaFoldDB" id="A0A023BYW3"/>
<reference evidence="1 2" key="1">
    <citation type="submission" date="2014-04" db="EMBL/GenBank/DDBJ databases">
        <title>Aquimarina sp. 22II-S11-z7 Genome Sequencing.</title>
        <authorList>
            <person name="Lai Q."/>
        </authorList>
    </citation>
    <scope>NUCLEOTIDE SEQUENCE [LARGE SCALE GENOMIC DNA]</scope>
    <source>
        <strain evidence="1 2">22II-S11-z7</strain>
    </source>
</reference>
<accession>A0A023BYW3</accession>
<proteinExistence type="predicted"/>
<gene>
    <name evidence="1" type="ORF">ATO12_00435</name>
</gene>
<dbReference type="OrthoDB" id="1442370at2"/>
<dbReference type="Proteomes" id="UP000023541">
    <property type="component" value="Unassembled WGS sequence"/>
</dbReference>
<dbReference type="RefSeq" id="WP_034237628.1">
    <property type="nucleotide sequence ID" value="NZ_AQRA01000001.1"/>
</dbReference>
<keyword evidence="2" id="KW-1185">Reference proteome</keyword>
<sequence>MEHFSNEFCQIDLYDQYAILTINENVEFSLGRASILRDKLKKHYESKSFIMISHRKFEHKVSPEIYKQGVLDNMKGLAIVSSSDKERDKAILEQPLYGKSFAFFSTLEEAKAWAKSFF</sequence>
<dbReference type="EMBL" id="AQRA01000001">
    <property type="protein sequence ID" value="EZH75277.1"/>
    <property type="molecule type" value="Genomic_DNA"/>
</dbReference>
<dbReference type="STRING" id="1317122.ATO12_00435"/>
<name>A0A023BYW3_9FLAO</name>